<comment type="caution">
    <text evidence="2">The sequence shown here is derived from an EMBL/GenBank/DDBJ whole genome shotgun (WGS) entry which is preliminary data.</text>
</comment>
<sequence>MIHDARSMLALTARLWRHSAHISPFGQNVICLLFGQSELHSRDPEPSRSSLHSRDTEPSRSSVRLTLHTTSSTPGTLSPVGAVKLQLRGVLYFRRSRLPEKKEGDSRDDPGTMQAVMIVRKYTTCLDGLSDGKLGSTKALWFSLTNKAEV</sequence>
<reference evidence="2" key="1">
    <citation type="journal article" date="2023" name="G3 (Bethesda)">
        <title>A reference genome for the long-term kleptoplast-retaining sea slug Elysia crispata morphotype clarki.</title>
        <authorList>
            <person name="Eastman K.E."/>
            <person name="Pendleton A.L."/>
            <person name="Shaikh M.A."/>
            <person name="Suttiyut T."/>
            <person name="Ogas R."/>
            <person name="Tomko P."/>
            <person name="Gavelis G."/>
            <person name="Widhalm J.R."/>
            <person name="Wisecaver J.H."/>
        </authorList>
    </citation>
    <scope>NUCLEOTIDE SEQUENCE</scope>
    <source>
        <strain evidence="2">ECLA1</strain>
    </source>
</reference>
<dbReference type="Proteomes" id="UP001283361">
    <property type="component" value="Unassembled WGS sequence"/>
</dbReference>
<proteinExistence type="predicted"/>
<feature type="compositionally biased region" description="Basic and acidic residues" evidence="1">
    <location>
        <begin position="42"/>
        <end position="58"/>
    </location>
</feature>
<evidence type="ECO:0000313" key="3">
    <source>
        <dbReference type="Proteomes" id="UP001283361"/>
    </source>
</evidence>
<gene>
    <name evidence="2" type="ORF">RRG08_039175</name>
</gene>
<dbReference type="AlphaFoldDB" id="A0AAE0ZDD5"/>
<name>A0AAE0ZDD5_9GAST</name>
<evidence type="ECO:0000256" key="1">
    <source>
        <dbReference type="SAM" id="MobiDB-lite"/>
    </source>
</evidence>
<organism evidence="2 3">
    <name type="scientific">Elysia crispata</name>
    <name type="common">lettuce slug</name>
    <dbReference type="NCBI Taxonomy" id="231223"/>
    <lineage>
        <taxon>Eukaryota</taxon>
        <taxon>Metazoa</taxon>
        <taxon>Spiralia</taxon>
        <taxon>Lophotrochozoa</taxon>
        <taxon>Mollusca</taxon>
        <taxon>Gastropoda</taxon>
        <taxon>Heterobranchia</taxon>
        <taxon>Euthyneura</taxon>
        <taxon>Panpulmonata</taxon>
        <taxon>Sacoglossa</taxon>
        <taxon>Placobranchoidea</taxon>
        <taxon>Plakobranchidae</taxon>
        <taxon>Elysia</taxon>
    </lineage>
</organism>
<feature type="compositionally biased region" description="Polar residues" evidence="1">
    <location>
        <begin position="59"/>
        <end position="75"/>
    </location>
</feature>
<keyword evidence="3" id="KW-1185">Reference proteome</keyword>
<protein>
    <submittedName>
        <fullName evidence="2">Uncharacterized protein</fullName>
    </submittedName>
</protein>
<dbReference type="EMBL" id="JAWDGP010004155">
    <property type="protein sequence ID" value="KAK3767359.1"/>
    <property type="molecule type" value="Genomic_DNA"/>
</dbReference>
<accession>A0AAE0ZDD5</accession>
<feature type="region of interest" description="Disordered" evidence="1">
    <location>
        <begin position="42"/>
        <end position="75"/>
    </location>
</feature>
<evidence type="ECO:0000313" key="2">
    <source>
        <dbReference type="EMBL" id="KAK3767359.1"/>
    </source>
</evidence>